<dbReference type="Gene3D" id="1.10.220.160">
    <property type="match status" value="1"/>
</dbReference>
<evidence type="ECO:0000259" key="4">
    <source>
        <dbReference type="PROSITE" id="PS50280"/>
    </source>
</evidence>
<dbReference type="PANTHER" id="PTHR46165:SF7">
    <property type="entry name" value="SET AND MYND DOMAIN-CONTAINING PROTEIN 4"/>
    <property type="match status" value="1"/>
</dbReference>
<dbReference type="Gene3D" id="2.170.270.10">
    <property type="entry name" value="SET domain"/>
    <property type="match status" value="1"/>
</dbReference>
<dbReference type="Gene3D" id="1.25.40.10">
    <property type="entry name" value="Tetratricopeptide repeat domain"/>
    <property type="match status" value="1"/>
</dbReference>
<keyword evidence="3" id="KW-0949">S-adenosyl-L-methionine</keyword>
<evidence type="ECO:0000256" key="2">
    <source>
        <dbReference type="ARBA" id="ARBA00022679"/>
    </source>
</evidence>
<dbReference type="Proteomes" id="UP000318571">
    <property type="component" value="Chromosome 2"/>
</dbReference>
<dbReference type="STRING" id="6832.A0A553PBV0"/>
<evidence type="ECO:0000313" key="5">
    <source>
        <dbReference type="EMBL" id="TRY75163.1"/>
    </source>
</evidence>
<reference evidence="5 6" key="1">
    <citation type="journal article" date="2018" name="Nat. Ecol. Evol.">
        <title>Genomic signatures of mitonuclear coevolution across populations of Tigriopus californicus.</title>
        <authorList>
            <person name="Barreto F.S."/>
            <person name="Watson E.T."/>
            <person name="Lima T.G."/>
            <person name="Willett C.S."/>
            <person name="Edmands S."/>
            <person name="Li W."/>
            <person name="Burton R.S."/>
        </authorList>
    </citation>
    <scope>NUCLEOTIDE SEQUENCE [LARGE SCALE GENOMIC DNA]</scope>
    <source>
        <strain evidence="5 6">San Diego</strain>
    </source>
</reference>
<feature type="non-terminal residue" evidence="5">
    <location>
        <position position="622"/>
    </location>
</feature>
<dbReference type="GO" id="GO:0005737">
    <property type="term" value="C:cytoplasm"/>
    <property type="evidence" value="ECO:0007669"/>
    <property type="project" value="TreeGrafter"/>
</dbReference>
<dbReference type="AlphaFoldDB" id="A0A553PBV0"/>
<dbReference type="GO" id="GO:0008170">
    <property type="term" value="F:N-methyltransferase activity"/>
    <property type="evidence" value="ECO:0007669"/>
    <property type="project" value="UniProtKB-ARBA"/>
</dbReference>
<keyword evidence="1" id="KW-0489">Methyltransferase</keyword>
<dbReference type="InterPro" id="IPR011990">
    <property type="entry name" value="TPR-like_helical_dom_sf"/>
</dbReference>
<dbReference type="GO" id="GO:0008757">
    <property type="term" value="F:S-adenosylmethionine-dependent methyltransferase activity"/>
    <property type="evidence" value="ECO:0007669"/>
    <property type="project" value="UniProtKB-ARBA"/>
</dbReference>
<organism evidence="5 6">
    <name type="scientific">Tigriopus californicus</name>
    <name type="common">Marine copepod</name>
    <dbReference type="NCBI Taxonomy" id="6832"/>
    <lineage>
        <taxon>Eukaryota</taxon>
        <taxon>Metazoa</taxon>
        <taxon>Ecdysozoa</taxon>
        <taxon>Arthropoda</taxon>
        <taxon>Crustacea</taxon>
        <taxon>Multicrustacea</taxon>
        <taxon>Hexanauplia</taxon>
        <taxon>Copepoda</taxon>
        <taxon>Harpacticoida</taxon>
        <taxon>Harpacticidae</taxon>
        <taxon>Tigriopus</taxon>
    </lineage>
</organism>
<dbReference type="OrthoDB" id="6343483at2759"/>
<dbReference type="InterPro" id="IPR052097">
    <property type="entry name" value="SET-MYND_domain_protein"/>
</dbReference>
<dbReference type="PANTHER" id="PTHR46165">
    <property type="entry name" value="SET AND MYND DOMAIN-CONTAINING PROTEIN 4"/>
    <property type="match status" value="1"/>
</dbReference>
<dbReference type="Pfam" id="PF00856">
    <property type="entry name" value="SET"/>
    <property type="match status" value="1"/>
</dbReference>
<dbReference type="SUPFAM" id="SSF82199">
    <property type="entry name" value="SET domain"/>
    <property type="match status" value="1"/>
</dbReference>
<dbReference type="GO" id="GO:0005634">
    <property type="term" value="C:nucleus"/>
    <property type="evidence" value="ECO:0007669"/>
    <property type="project" value="TreeGrafter"/>
</dbReference>
<keyword evidence="2" id="KW-0808">Transferase</keyword>
<proteinExistence type="predicted"/>
<sequence>MTDISTLRRNGSHQTIQSDNRGQFGNLWRHVQRLNSYPQILIDFQAKTSNYERIRYALPFLECVKLVPIFRLKDSTLAESNRLKGNEYFKKKDFANAMRLYNTSILNAQHELDPDKTLSLAVANRSACWHHMNEPEMVIRDIQYAIAMGYPDKQKYKLYLRLAKAQRNLGQTTKALTSLMIAKSTLTATEEGNIKEAALKQIQHDQEEIKADTTRPVLQGPGANTLHPPSAGKEAEGRIRVEFDPNLGRHVVAAADLQVGDLLLQESPYASALYPEQFGSHCQECLHPLKAFIPCRTCSGVAFCSAECAQKGEVYHRVECQFAEALRGFGCSQVARLALRMISQRKFDDVMALKMQLQSFKTDQETPADLDPYVQAYNLSGNDEQREADDQLERALMACLLLQTLEKGGYFPPHFSDFEYVFIGSLLLRNLQVLQFNAHEVYEILRPDRVSLTPSKSHQIALAIYPRASYFNHSCHGEVGRFFNGKTMGLRVLRPIKKGQEIHDNYGPTFYLKAFNERRRELDARYWFQCGCTACLENWPLLARLPKSEPRQEVEKAFQSGCEHIKNGQVESAIRDFAVVLHQECQLSEMRMPSQGYIKAEDKIRTCISNYGKAVFIDKMLK</sequence>
<evidence type="ECO:0000256" key="1">
    <source>
        <dbReference type="ARBA" id="ARBA00022603"/>
    </source>
</evidence>
<comment type="caution">
    <text evidence="5">The sequence shown here is derived from an EMBL/GenBank/DDBJ whole genome shotgun (WGS) entry which is preliminary data.</text>
</comment>
<evidence type="ECO:0000313" key="6">
    <source>
        <dbReference type="Proteomes" id="UP000318571"/>
    </source>
</evidence>
<name>A0A553PBV0_TIGCA</name>
<protein>
    <recommendedName>
        <fullName evidence="4">SET domain-containing protein</fullName>
    </recommendedName>
</protein>
<dbReference type="OMA" id="IHDNYGP"/>
<dbReference type="InterPro" id="IPR001214">
    <property type="entry name" value="SET_dom"/>
</dbReference>
<dbReference type="SUPFAM" id="SSF144232">
    <property type="entry name" value="HIT/MYND zinc finger-like"/>
    <property type="match status" value="1"/>
</dbReference>
<dbReference type="GO" id="GO:0042826">
    <property type="term" value="F:histone deacetylase binding"/>
    <property type="evidence" value="ECO:0007669"/>
    <property type="project" value="TreeGrafter"/>
</dbReference>
<dbReference type="Gene3D" id="6.10.140.2220">
    <property type="match status" value="1"/>
</dbReference>
<gene>
    <name evidence="5" type="ORF">TCAL_01669</name>
</gene>
<dbReference type="GO" id="GO:0032259">
    <property type="term" value="P:methylation"/>
    <property type="evidence" value="ECO:0007669"/>
    <property type="project" value="UniProtKB-KW"/>
</dbReference>
<dbReference type="EMBL" id="VCGU01000005">
    <property type="protein sequence ID" value="TRY75163.1"/>
    <property type="molecule type" value="Genomic_DNA"/>
</dbReference>
<keyword evidence="6" id="KW-1185">Reference proteome</keyword>
<dbReference type="PROSITE" id="PS50280">
    <property type="entry name" value="SET"/>
    <property type="match status" value="1"/>
</dbReference>
<feature type="domain" description="SET" evidence="4">
    <location>
        <begin position="237"/>
        <end position="507"/>
    </location>
</feature>
<dbReference type="InterPro" id="IPR044421">
    <property type="entry name" value="SMYD4_SET"/>
</dbReference>
<dbReference type="CDD" id="cd10536">
    <property type="entry name" value="SET_SMYD4"/>
    <property type="match status" value="1"/>
</dbReference>
<dbReference type="SUPFAM" id="SSF48452">
    <property type="entry name" value="TPR-like"/>
    <property type="match status" value="1"/>
</dbReference>
<accession>A0A553PBV0</accession>
<evidence type="ECO:0000256" key="3">
    <source>
        <dbReference type="ARBA" id="ARBA00022691"/>
    </source>
</evidence>
<dbReference type="InterPro" id="IPR046341">
    <property type="entry name" value="SET_dom_sf"/>
</dbReference>
<dbReference type="GO" id="GO:0008276">
    <property type="term" value="F:protein methyltransferase activity"/>
    <property type="evidence" value="ECO:0007669"/>
    <property type="project" value="UniProtKB-ARBA"/>
</dbReference>